<dbReference type="InParanoid" id="G2Y5B1"/>
<accession>G2Y5B1</accession>
<dbReference type="Proteomes" id="UP000008177">
    <property type="component" value="Unplaced contigs"/>
</dbReference>
<evidence type="ECO:0000313" key="1">
    <source>
        <dbReference type="EMBL" id="CCD47851.1"/>
    </source>
</evidence>
<dbReference type="HOGENOM" id="CLU_3376993_0_0_1"/>
<evidence type="ECO:0000313" key="2">
    <source>
        <dbReference type="Proteomes" id="UP000008177"/>
    </source>
</evidence>
<proteinExistence type="predicted"/>
<sequence length="34" mass="3947">MSKICLHATEIQRREQQTQQTVTIQAYLKTLSVV</sequence>
<name>G2Y5B1_BOTF4</name>
<dbReference type="EMBL" id="FQ790288">
    <property type="protein sequence ID" value="CCD47851.1"/>
    <property type="molecule type" value="Genomic_DNA"/>
</dbReference>
<dbReference type="AlphaFoldDB" id="G2Y5B1"/>
<reference evidence="2" key="1">
    <citation type="journal article" date="2011" name="PLoS Genet.">
        <title>Genomic analysis of the necrotrophic fungal pathogens Sclerotinia sclerotiorum and Botrytis cinerea.</title>
        <authorList>
            <person name="Amselem J."/>
            <person name="Cuomo C.A."/>
            <person name="van Kan J.A."/>
            <person name="Viaud M."/>
            <person name="Benito E.P."/>
            <person name="Couloux A."/>
            <person name="Coutinho P.M."/>
            <person name="de Vries R.P."/>
            <person name="Dyer P.S."/>
            <person name="Fillinger S."/>
            <person name="Fournier E."/>
            <person name="Gout L."/>
            <person name="Hahn M."/>
            <person name="Kohn L."/>
            <person name="Lapalu N."/>
            <person name="Plummer K.M."/>
            <person name="Pradier J.M."/>
            <person name="Quevillon E."/>
            <person name="Sharon A."/>
            <person name="Simon A."/>
            <person name="ten Have A."/>
            <person name="Tudzynski B."/>
            <person name="Tudzynski P."/>
            <person name="Wincker P."/>
            <person name="Andrew M."/>
            <person name="Anthouard V."/>
            <person name="Beever R.E."/>
            <person name="Beffa R."/>
            <person name="Benoit I."/>
            <person name="Bouzid O."/>
            <person name="Brault B."/>
            <person name="Chen Z."/>
            <person name="Choquer M."/>
            <person name="Collemare J."/>
            <person name="Cotton P."/>
            <person name="Danchin E.G."/>
            <person name="Da Silva C."/>
            <person name="Gautier A."/>
            <person name="Giraud C."/>
            <person name="Giraud T."/>
            <person name="Gonzalez C."/>
            <person name="Grossetete S."/>
            <person name="Guldener U."/>
            <person name="Henrissat B."/>
            <person name="Howlett B.J."/>
            <person name="Kodira C."/>
            <person name="Kretschmer M."/>
            <person name="Lappartient A."/>
            <person name="Leroch M."/>
            <person name="Levis C."/>
            <person name="Mauceli E."/>
            <person name="Neuveglise C."/>
            <person name="Oeser B."/>
            <person name="Pearson M."/>
            <person name="Poulain J."/>
            <person name="Poussereau N."/>
            <person name="Quesneville H."/>
            <person name="Rascle C."/>
            <person name="Schumacher J."/>
            <person name="Segurens B."/>
            <person name="Sexton A."/>
            <person name="Silva E."/>
            <person name="Sirven C."/>
            <person name="Soanes D.M."/>
            <person name="Talbot N.J."/>
            <person name="Templeton M."/>
            <person name="Yandava C."/>
            <person name="Yarden O."/>
            <person name="Zeng Q."/>
            <person name="Rollins J.A."/>
            <person name="Lebrun M.H."/>
            <person name="Dickman M."/>
        </authorList>
    </citation>
    <scope>NUCLEOTIDE SEQUENCE [LARGE SCALE GENOMIC DNA]</scope>
    <source>
        <strain evidence="2">T4</strain>
    </source>
</reference>
<organism evidence="1 2">
    <name type="scientific">Botryotinia fuckeliana (strain T4)</name>
    <name type="common">Noble rot fungus</name>
    <name type="synonym">Botrytis cinerea</name>
    <dbReference type="NCBI Taxonomy" id="999810"/>
    <lineage>
        <taxon>Eukaryota</taxon>
        <taxon>Fungi</taxon>
        <taxon>Dikarya</taxon>
        <taxon>Ascomycota</taxon>
        <taxon>Pezizomycotina</taxon>
        <taxon>Leotiomycetes</taxon>
        <taxon>Helotiales</taxon>
        <taxon>Sclerotiniaceae</taxon>
        <taxon>Botrytis</taxon>
    </lineage>
</organism>
<protein>
    <submittedName>
        <fullName evidence="1">Uncharacterized protein</fullName>
    </submittedName>
</protein>
<gene>
    <name evidence="1" type="ORF">BofuT4_P113550.1</name>
</gene>